<gene>
    <name evidence="5" type="ORF">SAMN05192563_1009116</name>
</gene>
<evidence type="ECO:0000259" key="4">
    <source>
        <dbReference type="Pfam" id="PF20803"/>
    </source>
</evidence>
<dbReference type="InterPro" id="IPR036388">
    <property type="entry name" value="WH-like_DNA-bd_sf"/>
</dbReference>
<evidence type="ECO:0000259" key="3">
    <source>
        <dbReference type="Pfam" id="PF08223"/>
    </source>
</evidence>
<dbReference type="Gene3D" id="3.30.70.2650">
    <property type="match status" value="1"/>
</dbReference>
<dbReference type="Proteomes" id="UP000198844">
    <property type="component" value="Unassembled WGS sequence"/>
</dbReference>
<dbReference type="PANTHER" id="PTHR30319:SF1">
    <property type="entry name" value="TRANSCRIPTIONAL REPRESSOR PAAX"/>
    <property type="match status" value="1"/>
</dbReference>
<evidence type="ECO:0000313" key="5">
    <source>
        <dbReference type="EMBL" id="SFU08922.1"/>
    </source>
</evidence>
<dbReference type="PIRSF" id="PIRSF020623">
    <property type="entry name" value="PaaX"/>
    <property type="match status" value="1"/>
</dbReference>
<feature type="compositionally biased region" description="Low complexity" evidence="1">
    <location>
        <begin position="8"/>
        <end position="22"/>
    </location>
</feature>
<dbReference type="AlphaFoldDB" id="A0A1I7DB22"/>
<dbReference type="InterPro" id="IPR011965">
    <property type="entry name" value="PaaX_trns_reg"/>
</dbReference>
<dbReference type="InterPro" id="IPR013225">
    <property type="entry name" value="PaaX_C"/>
</dbReference>
<sequence>MTARLALATDTSTRAAPADTAARRMNSGSARSLLLTLLGEFVRPGGRAVWTATLVHAMGGIGITEKSARQAIARAGASGWIEAHRVGRETCWALTGRGRRIIDEGAQRVQSMSHNAPWDGRWLVVAISLPESHRPERIKLYRALSWAGFGNPMPGVWVNPHTEREEETQRVVEQLGLAAFTCAFAGSGLRFGLTDRQLVEKSWDLESVAAHYDVLLEQFGKLRPRSDDSVLFTHVKLVNAWQRVPFIDPGLPTALLPSRWRGREVAAKLESLREQWSGAAHARWGELAGAAPVL</sequence>
<name>A0A1I7DB22_9BURK</name>
<dbReference type="InterPro" id="IPR012906">
    <property type="entry name" value="PaaX-like_N"/>
</dbReference>
<feature type="domain" description="Transcriptional repressor PaaX-like C-terminal" evidence="3">
    <location>
        <begin position="203"/>
        <end position="282"/>
    </location>
</feature>
<evidence type="ECO:0000313" key="6">
    <source>
        <dbReference type="Proteomes" id="UP000198844"/>
    </source>
</evidence>
<proteinExistence type="predicted"/>
<evidence type="ECO:0000256" key="1">
    <source>
        <dbReference type="SAM" id="MobiDB-lite"/>
    </source>
</evidence>
<accession>A0A1I7DB22</accession>
<dbReference type="Pfam" id="PF07848">
    <property type="entry name" value="PaaX"/>
    <property type="match status" value="1"/>
</dbReference>
<reference evidence="5 6" key="1">
    <citation type="submission" date="2016-10" db="EMBL/GenBank/DDBJ databases">
        <authorList>
            <person name="de Groot N.N."/>
        </authorList>
    </citation>
    <scope>NUCLEOTIDE SEQUENCE [LARGE SCALE GENOMIC DNA]</scope>
    <source>
        <strain evidence="5 6">LMG 27731</strain>
    </source>
</reference>
<dbReference type="InterPro" id="IPR048846">
    <property type="entry name" value="PaaX-like_central"/>
</dbReference>
<dbReference type="Gene3D" id="1.10.10.10">
    <property type="entry name" value="Winged helix-like DNA-binding domain superfamily/Winged helix DNA-binding domain"/>
    <property type="match status" value="1"/>
</dbReference>
<feature type="domain" description="Transcriptional repressor PaaX-like N-terminal" evidence="2">
    <location>
        <begin position="29"/>
        <end position="98"/>
    </location>
</feature>
<dbReference type="PANTHER" id="PTHR30319">
    <property type="entry name" value="PHENYLACETIC ACID REGULATOR-RELATED TRANSCRIPTIONAL REPRESSOR"/>
    <property type="match status" value="1"/>
</dbReference>
<dbReference type="Pfam" id="PF20803">
    <property type="entry name" value="PaaX_M"/>
    <property type="match status" value="1"/>
</dbReference>
<evidence type="ECO:0000259" key="2">
    <source>
        <dbReference type="Pfam" id="PF07848"/>
    </source>
</evidence>
<dbReference type="GO" id="GO:0006351">
    <property type="term" value="P:DNA-templated transcription"/>
    <property type="evidence" value="ECO:0007669"/>
    <property type="project" value="InterPro"/>
</dbReference>
<dbReference type="EMBL" id="FPBH01000009">
    <property type="protein sequence ID" value="SFU08922.1"/>
    <property type="molecule type" value="Genomic_DNA"/>
</dbReference>
<dbReference type="Pfam" id="PF08223">
    <property type="entry name" value="PaaX_C"/>
    <property type="match status" value="1"/>
</dbReference>
<dbReference type="RefSeq" id="WP_208620664.1">
    <property type="nucleotide sequence ID" value="NZ_FPBH01000009.1"/>
</dbReference>
<protein>
    <submittedName>
        <fullName evidence="5">Transcriptional regulator, PaaX family</fullName>
    </submittedName>
</protein>
<feature type="domain" description="Transcriptional repressor PaaX-like central Cas2-like" evidence="4">
    <location>
        <begin position="116"/>
        <end position="187"/>
    </location>
</feature>
<feature type="region of interest" description="Disordered" evidence="1">
    <location>
        <begin position="1"/>
        <end position="22"/>
    </location>
</feature>
<dbReference type="Gene3D" id="1.20.58.1460">
    <property type="match status" value="1"/>
</dbReference>
<organism evidence="5 6">
    <name type="scientific">Paraburkholderia aspalathi</name>
    <dbReference type="NCBI Taxonomy" id="1324617"/>
    <lineage>
        <taxon>Bacteria</taxon>
        <taxon>Pseudomonadati</taxon>
        <taxon>Pseudomonadota</taxon>
        <taxon>Betaproteobacteria</taxon>
        <taxon>Burkholderiales</taxon>
        <taxon>Burkholderiaceae</taxon>
        <taxon>Paraburkholderia</taxon>
    </lineage>
</organism>